<dbReference type="EMBL" id="JAJLJH010000001">
    <property type="protein sequence ID" value="MCK9684568.1"/>
    <property type="molecule type" value="Genomic_DNA"/>
</dbReference>
<dbReference type="Pfam" id="PF08327">
    <property type="entry name" value="AHSA1"/>
    <property type="match status" value="1"/>
</dbReference>
<dbReference type="RefSeq" id="WP_275680594.1">
    <property type="nucleotide sequence ID" value="NZ_JAJLJH010000001.1"/>
</dbReference>
<dbReference type="CDD" id="cd07814">
    <property type="entry name" value="SRPBCC_CalC_Aha1-like"/>
    <property type="match status" value="1"/>
</dbReference>
<keyword evidence="4" id="KW-1185">Reference proteome</keyword>
<evidence type="ECO:0000259" key="2">
    <source>
        <dbReference type="Pfam" id="PF08327"/>
    </source>
</evidence>
<organism evidence="3 4">
    <name type="scientific">Scleromatobacter humisilvae</name>
    <dbReference type="NCBI Taxonomy" id="2897159"/>
    <lineage>
        <taxon>Bacteria</taxon>
        <taxon>Pseudomonadati</taxon>
        <taxon>Pseudomonadota</taxon>
        <taxon>Betaproteobacteria</taxon>
        <taxon>Burkholderiales</taxon>
        <taxon>Sphaerotilaceae</taxon>
        <taxon>Scleromatobacter</taxon>
    </lineage>
</organism>
<evidence type="ECO:0000313" key="3">
    <source>
        <dbReference type="EMBL" id="MCK9684568.1"/>
    </source>
</evidence>
<reference evidence="3" key="1">
    <citation type="submission" date="2021-11" db="EMBL/GenBank/DDBJ databases">
        <title>BS-T2-15 a new species belonging to the Comamonadaceae family isolated from the soil of a French oak forest.</title>
        <authorList>
            <person name="Mieszkin S."/>
            <person name="Alain K."/>
        </authorList>
    </citation>
    <scope>NUCLEOTIDE SEQUENCE</scope>
    <source>
        <strain evidence="3">BS-T2-15</strain>
    </source>
</reference>
<dbReference type="SUPFAM" id="SSF55961">
    <property type="entry name" value="Bet v1-like"/>
    <property type="match status" value="1"/>
</dbReference>
<evidence type="ECO:0000313" key="4">
    <source>
        <dbReference type="Proteomes" id="UP001139353"/>
    </source>
</evidence>
<proteinExistence type="inferred from homology"/>
<comment type="caution">
    <text evidence="3">The sequence shown here is derived from an EMBL/GenBank/DDBJ whole genome shotgun (WGS) entry which is preliminary data.</text>
</comment>
<dbReference type="Gene3D" id="3.30.530.20">
    <property type="match status" value="1"/>
</dbReference>
<gene>
    <name evidence="3" type="ORF">LPC04_02480</name>
</gene>
<accession>A0A9X1YH15</accession>
<evidence type="ECO:0000256" key="1">
    <source>
        <dbReference type="ARBA" id="ARBA00006817"/>
    </source>
</evidence>
<dbReference type="Proteomes" id="UP001139353">
    <property type="component" value="Unassembled WGS sequence"/>
</dbReference>
<dbReference type="InterPro" id="IPR013538">
    <property type="entry name" value="ASHA1/2-like_C"/>
</dbReference>
<protein>
    <submittedName>
        <fullName evidence="3">SRPBCC domain-containing protein</fullName>
    </submittedName>
</protein>
<name>A0A9X1YH15_9BURK</name>
<sequence length="167" mass="18327">MTTSDAAAGILITRVFDASPDKVWRFWTSEAGLAQWWGPVGFASRVHALDVRAGGGFDIVMRATAPEVVAYLEGHGIPLESHARGSYTEVDPPRRLAWRGHVDFVPGVAPYEVLASMDLRAVSDSATEMTFRSERMHDAMWTRNAEAGWTQQIDRLVGQLAQAARSA</sequence>
<dbReference type="AlphaFoldDB" id="A0A9X1YH15"/>
<dbReference type="InterPro" id="IPR023393">
    <property type="entry name" value="START-like_dom_sf"/>
</dbReference>
<comment type="similarity">
    <text evidence="1">Belongs to the AHA1 family.</text>
</comment>
<feature type="domain" description="Activator of Hsp90 ATPase homologue 1/2-like C-terminal" evidence="2">
    <location>
        <begin position="17"/>
        <end position="157"/>
    </location>
</feature>